<name>X6LZK7_RETFI</name>
<dbReference type="SUPFAM" id="SSF50978">
    <property type="entry name" value="WD40 repeat-like"/>
    <property type="match status" value="1"/>
</dbReference>
<sequence length="393" mass="45017">MDERDCCKCTKVLGISHPPKSFIGRRLLLLRSGATLFSLDIDTKLQSVLLKPKKKKNNLSIYCFSMHKEDIFFHLLSLKSYDSITAVCCNAQKNLLAVALQGHNPRIEIYKVSVGDNNRQTLSTYKIFTECSDTGYFLLDISFDGQFLIAASAKPELQIEYWSVENGKKLATSAIADNTICLNFSPNQNDIFVSTANKYIKLWRKTNIQKQWLCNNSKHRVETSEKRNRDITCVTWGHDGIEIIYGTSVGEVVAFRGIEGDTKPSFLFTVQDNRPITRLFVTKNHYLAVFGEKGEFQFIEKGTLKITYKWNLGSTFQQSMLSPSYDTVLVLDKSQRLIECRIEKSLLTNKEGNPLENVPLIRTNTVMHTTRTKYSKDVQKKIAYIYTHNFFLF</sequence>
<protein>
    <submittedName>
        <fullName evidence="1">Uncharacterized protein</fullName>
    </submittedName>
</protein>
<dbReference type="Gene3D" id="2.130.10.10">
    <property type="entry name" value="YVTN repeat-like/Quinoprotein amine dehydrogenase"/>
    <property type="match status" value="1"/>
</dbReference>
<gene>
    <name evidence="1" type="ORF">RFI_30805</name>
</gene>
<comment type="caution">
    <text evidence="1">The sequence shown here is derived from an EMBL/GenBank/DDBJ whole genome shotgun (WGS) entry which is preliminary data.</text>
</comment>
<dbReference type="InterPro" id="IPR015943">
    <property type="entry name" value="WD40/YVTN_repeat-like_dom_sf"/>
</dbReference>
<accession>X6LZK7</accession>
<organism evidence="1 2">
    <name type="scientific">Reticulomyxa filosa</name>
    <dbReference type="NCBI Taxonomy" id="46433"/>
    <lineage>
        <taxon>Eukaryota</taxon>
        <taxon>Sar</taxon>
        <taxon>Rhizaria</taxon>
        <taxon>Retaria</taxon>
        <taxon>Foraminifera</taxon>
        <taxon>Monothalamids</taxon>
        <taxon>Reticulomyxidae</taxon>
        <taxon>Reticulomyxa</taxon>
    </lineage>
</organism>
<dbReference type="AlphaFoldDB" id="X6LZK7"/>
<evidence type="ECO:0000313" key="2">
    <source>
        <dbReference type="Proteomes" id="UP000023152"/>
    </source>
</evidence>
<dbReference type="PANTHER" id="PTHR32215">
    <property type="entry name" value="CILIA- AND FLAGELLA-ASSOCIATED PROTEIN 57"/>
    <property type="match status" value="1"/>
</dbReference>
<keyword evidence="2" id="KW-1185">Reference proteome</keyword>
<evidence type="ECO:0000313" key="1">
    <source>
        <dbReference type="EMBL" id="ETO06587.1"/>
    </source>
</evidence>
<dbReference type="EMBL" id="ASPP01026989">
    <property type="protein sequence ID" value="ETO06587.1"/>
    <property type="molecule type" value="Genomic_DNA"/>
</dbReference>
<dbReference type="InterPro" id="IPR052993">
    <property type="entry name" value="CFA-57"/>
</dbReference>
<reference evidence="1 2" key="1">
    <citation type="journal article" date="2013" name="Curr. Biol.">
        <title>The Genome of the Foraminiferan Reticulomyxa filosa.</title>
        <authorList>
            <person name="Glockner G."/>
            <person name="Hulsmann N."/>
            <person name="Schleicher M."/>
            <person name="Noegel A.A."/>
            <person name="Eichinger L."/>
            <person name="Gallinger C."/>
            <person name="Pawlowski J."/>
            <person name="Sierra R."/>
            <person name="Euteneuer U."/>
            <person name="Pillet L."/>
            <person name="Moustafa A."/>
            <person name="Platzer M."/>
            <person name="Groth M."/>
            <person name="Szafranski K."/>
            <person name="Schliwa M."/>
        </authorList>
    </citation>
    <scope>NUCLEOTIDE SEQUENCE [LARGE SCALE GENOMIC DNA]</scope>
</reference>
<dbReference type="PANTHER" id="PTHR32215:SF0">
    <property type="entry name" value="CILIA- AND FLAGELLA-ASSOCIATED PROTEIN 57"/>
    <property type="match status" value="1"/>
</dbReference>
<proteinExistence type="predicted"/>
<dbReference type="Proteomes" id="UP000023152">
    <property type="component" value="Unassembled WGS sequence"/>
</dbReference>
<dbReference type="InterPro" id="IPR036322">
    <property type="entry name" value="WD40_repeat_dom_sf"/>
</dbReference>